<keyword evidence="3 7" id="KW-0812">Transmembrane</keyword>
<dbReference type="STRING" id="31964.CMS1126"/>
<dbReference type="GO" id="GO:0022857">
    <property type="term" value="F:transmembrane transporter activity"/>
    <property type="evidence" value="ECO:0007669"/>
    <property type="project" value="InterPro"/>
</dbReference>
<feature type="transmembrane region" description="Helical" evidence="7">
    <location>
        <begin position="246"/>
        <end position="268"/>
    </location>
</feature>
<dbReference type="Proteomes" id="UP000001318">
    <property type="component" value="Chromosome"/>
</dbReference>
<sequence length="299" mass="30719">MDDSEADDPNRTSPRPAASGGWSRLSASRGFLLLWGAQSVSTLGASSASFVLTLEVFRDTGSAVALAVLTVMSSAGNIYLAPLAGAFADRIGHRRAAILANVVLATASAVMATVSLIGPGRLLGLVYPLVLVSAIAASMLTLTLTASIRRMRQDADLTRINGVTTLLQRAPVIVAPVVGAALYATVAPAYVYVVDGLTSLGCVAALLVVRWDAPPLAGPRRANPFPGARDGLAWILRHRGIREMQIGFAGLNLFNGLGVTATTAYVILLADRRWGSASGLAAYNVSAAVGLVAGAALAG</sequence>
<dbReference type="GeneID" id="29471008"/>
<dbReference type="Pfam" id="PF07690">
    <property type="entry name" value="MFS_1"/>
    <property type="match status" value="1"/>
</dbReference>
<accession>B0RGI4</accession>
<comment type="subcellular location">
    <subcellularLocation>
        <location evidence="1">Cell membrane</location>
        <topology evidence="1">Multi-pass membrane protein</topology>
    </subcellularLocation>
</comment>
<feature type="transmembrane region" description="Helical" evidence="7">
    <location>
        <begin position="124"/>
        <end position="145"/>
    </location>
</feature>
<dbReference type="AlphaFoldDB" id="B0RGI4"/>
<dbReference type="InterPro" id="IPR036259">
    <property type="entry name" value="MFS_trans_sf"/>
</dbReference>
<keyword evidence="2" id="KW-1003">Cell membrane</keyword>
<dbReference type="eggNOG" id="COG0477">
    <property type="taxonomic scope" value="Bacteria"/>
</dbReference>
<evidence type="ECO:0000313" key="8">
    <source>
        <dbReference type="EMBL" id="CAQ01242.1"/>
    </source>
</evidence>
<feature type="region of interest" description="Disordered" evidence="6">
    <location>
        <begin position="1"/>
        <end position="22"/>
    </location>
</feature>
<evidence type="ECO:0000256" key="5">
    <source>
        <dbReference type="ARBA" id="ARBA00023136"/>
    </source>
</evidence>
<organism evidence="8 9">
    <name type="scientific">Clavibacter sepedonicus</name>
    <name type="common">Clavibacter michiganensis subsp. sepedonicus</name>
    <dbReference type="NCBI Taxonomy" id="31964"/>
    <lineage>
        <taxon>Bacteria</taxon>
        <taxon>Bacillati</taxon>
        <taxon>Actinomycetota</taxon>
        <taxon>Actinomycetes</taxon>
        <taxon>Micrococcales</taxon>
        <taxon>Microbacteriaceae</taxon>
        <taxon>Clavibacter</taxon>
    </lineage>
</organism>
<dbReference type="EMBL" id="AM849034">
    <property type="protein sequence ID" value="CAQ01242.1"/>
    <property type="molecule type" value="Genomic_DNA"/>
</dbReference>
<dbReference type="KEGG" id="cms:CMS1126"/>
<keyword evidence="5 7" id="KW-0472">Membrane</keyword>
<feature type="transmembrane region" description="Helical" evidence="7">
    <location>
        <begin position="64"/>
        <end position="84"/>
    </location>
</feature>
<dbReference type="Gene3D" id="1.20.1250.20">
    <property type="entry name" value="MFS general substrate transporter like domains"/>
    <property type="match status" value="1"/>
</dbReference>
<feature type="transmembrane region" description="Helical" evidence="7">
    <location>
        <begin position="96"/>
        <end position="118"/>
    </location>
</feature>
<reference evidence="8 9" key="1">
    <citation type="journal article" date="2008" name="J. Bacteriol.">
        <title>Genome of the actinomycete plant pathogen Clavibacter michiganensis subsp. sepedonicus suggests recent niche adaptation.</title>
        <authorList>
            <person name="Bentley S.D."/>
            <person name="Corton C."/>
            <person name="Brown S.E."/>
            <person name="Barron A."/>
            <person name="Clark L."/>
            <person name="Doggett J."/>
            <person name="Harris B."/>
            <person name="Ormond D."/>
            <person name="Quail M.A."/>
            <person name="May G."/>
            <person name="Francis D."/>
            <person name="Knudson D."/>
            <person name="Parkhill J."/>
            <person name="Ishimaru C.A."/>
        </authorList>
    </citation>
    <scope>NUCLEOTIDE SEQUENCE [LARGE SCALE GENOMIC DNA]</scope>
    <source>
        <strain evidence="9">ATCC 33113 / DSM 20744 / JCM 9667 / LMG 2889 / ICMP 2535 / C-1</strain>
    </source>
</reference>
<protein>
    <submittedName>
        <fullName evidence="8">Integral membrane tranport protein</fullName>
    </submittedName>
</protein>
<dbReference type="PANTHER" id="PTHR23513">
    <property type="entry name" value="INTEGRAL MEMBRANE EFFLUX PROTEIN-RELATED"/>
    <property type="match status" value="1"/>
</dbReference>
<evidence type="ECO:0000313" key="9">
    <source>
        <dbReference type="Proteomes" id="UP000001318"/>
    </source>
</evidence>
<dbReference type="RefSeq" id="WP_012298525.1">
    <property type="nucleotide sequence ID" value="NC_010407.1"/>
</dbReference>
<dbReference type="InterPro" id="IPR011701">
    <property type="entry name" value="MFS"/>
</dbReference>
<dbReference type="SUPFAM" id="SSF103473">
    <property type="entry name" value="MFS general substrate transporter"/>
    <property type="match status" value="1"/>
</dbReference>
<keyword evidence="4 7" id="KW-1133">Transmembrane helix</keyword>
<feature type="transmembrane region" description="Helical" evidence="7">
    <location>
        <begin position="32"/>
        <end position="52"/>
    </location>
</feature>
<dbReference type="GO" id="GO:0005886">
    <property type="term" value="C:plasma membrane"/>
    <property type="evidence" value="ECO:0007669"/>
    <property type="project" value="UniProtKB-SubCell"/>
</dbReference>
<evidence type="ECO:0000256" key="3">
    <source>
        <dbReference type="ARBA" id="ARBA00022692"/>
    </source>
</evidence>
<evidence type="ECO:0000256" key="7">
    <source>
        <dbReference type="SAM" id="Phobius"/>
    </source>
</evidence>
<dbReference type="PANTHER" id="PTHR23513:SF18">
    <property type="entry name" value="INTEGRAL MEMBRANE PROTEIN"/>
    <property type="match status" value="1"/>
</dbReference>
<name>B0RGI4_CLASE</name>
<evidence type="ECO:0000256" key="2">
    <source>
        <dbReference type="ARBA" id="ARBA00022475"/>
    </source>
</evidence>
<evidence type="ECO:0000256" key="4">
    <source>
        <dbReference type="ARBA" id="ARBA00022989"/>
    </source>
</evidence>
<gene>
    <name evidence="8" type="ordered locus">CMS1126</name>
</gene>
<proteinExistence type="predicted"/>
<evidence type="ECO:0000256" key="6">
    <source>
        <dbReference type="SAM" id="MobiDB-lite"/>
    </source>
</evidence>
<evidence type="ECO:0000256" key="1">
    <source>
        <dbReference type="ARBA" id="ARBA00004651"/>
    </source>
</evidence>
<feature type="transmembrane region" description="Helical" evidence="7">
    <location>
        <begin position="280"/>
        <end position="298"/>
    </location>
</feature>
<keyword evidence="9" id="KW-1185">Reference proteome</keyword>
<feature type="transmembrane region" description="Helical" evidence="7">
    <location>
        <begin position="166"/>
        <end position="184"/>
    </location>
</feature>
<dbReference type="HOGENOM" id="CLU_929695_0_0_11"/>